<keyword evidence="7" id="KW-0805">Transcription regulation</keyword>
<evidence type="ECO:0000313" key="17">
    <source>
        <dbReference type="Proteomes" id="UP001281003"/>
    </source>
</evidence>
<dbReference type="InterPro" id="IPR012677">
    <property type="entry name" value="Nucleotide-bd_a/b_plait_sf"/>
</dbReference>
<feature type="domain" description="RRM" evidence="15">
    <location>
        <begin position="123"/>
        <end position="209"/>
    </location>
</feature>
<feature type="region of interest" description="Disordered" evidence="13">
    <location>
        <begin position="457"/>
        <end position="556"/>
    </location>
</feature>
<feature type="compositionally biased region" description="Low complexity" evidence="13">
    <location>
        <begin position="794"/>
        <end position="804"/>
    </location>
</feature>
<dbReference type="InterPro" id="IPR000504">
    <property type="entry name" value="RRM_dom"/>
</dbReference>
<reference evidence="16" key="2">
    <citation type="submission" date="2023-07" db="EMBL/GenBank/DDBJ databases">
        <authorList>
            <consortium name="Lawrence Berkeley National Laboratory"/>
            <person name="Haridas S."/>
            <person name="Hensen N."/>
            <person name="Bonometti L."/>
            <person name="Westerberg I."/>
            <person name="Brannstrom I.O."/>
            <person name="Guillou S."/>
            <person name="Cros-Aarteil S."/>
            <person name="Calhoun S."/>
            <person name="Kuo A."/>
            <person name="Mondo S."/>
            <person name="Pangilinan J."/>
            <person name="Riley R."/>
            <person name="LaButti K."/>
            <person name="Andreopoulos B."/>
            <person name="Lipzen A."/>
            <person name="Chen C."/>
            <person name="Yanf M."/>
            <person name="Daum C."/>
            <person name="Ng V."/>
            <person name="Clum A."/>
            <person name="Steindorff A."/>
            <person name="Ohm R."/>
            <person name="Martin F."/>
            <person name="Silar P."/>
            <person name="Natvig D."/>
            <person name="Lalanne C."/>
            <person name="Gautier V."/>
            <person name="Ament-velasquez S.L."/>
            <person name="Kruys A."/>
            <person name="Hutchinson M.I."/>
            <person name="Powell A.J."/>
            <person name="Barry K."/>
            <person name="Miller A.N."/>
            <person name="Grigoriev I.V."/>
            <person name="Debuchy R."/>
            <person name="Gladieux P."/>
            <person name="Thoren M.H."/>
            <person name="Johannesson H."/>
        </authorList>
    </citation>
    <scope>NUCLEOTIDE SEQUENCE</scope>
    <source>
        <strain evidence="16">FGSC 1904</strain>
    </source>
</reference>
<protein>
    <recommendedName>
        <fullName evidence="18">General negative regulator of transcription subunit 4</fullName>
    </recommendedName>
</protein>
<dbReference type="CDD" id="cd12438">
    <property type="entry name" value="RRM_CNOT4"/>
    <property type="match status" value="1"/>
</dbReference>
<evidence type="ECO:0000256" key="2">
    <source>
        <dbReference type="ARBA" id="ARBA00022491"/>
    </source>
</evidence>
<feature type="compositionally biased region" description="Polar residues" evidence="13">
    <location>
        <begin position="263"/>
        <end position="285"/>
    </location>
</feature>
<evidence type="ECO:0000256" key="12">
    <source>
        <dbReference type="PROSITE-ProRule" id="PRU00176"/>
    </source>
</evidence>
<dbReference type="GO" id="GO:0000956">
    <property type="term" value="P:nuclear-transcribed mRNA catabolic process"/>
    <property type="evidence" value="ECO:0007669"/>
    <property type="project" value="UniProtKB-ARBA"/>
</dbReference>
<feature type="compositionally biased region" description="Polar residues" evidence="13">
    <location>
        <begin position="301"/>
        <end position="311"/>
    </location>
</feature>
<name>A0AAE0PKY6_SORBR</name>
<proteinExistence type="predicted"/>
<dbReference type="PANTHER" id="PTHR12603:SF0">
    <property type="entry name" value="CCR4-NOT TRANSCRIPTION COMPLEX SUBUNIT 4"/>
    <property type="match status" value="1"/>
</dbReference>
<evidence type="ECO:0000259" key="15">
    <source>
        <dbReference type="PROSITE" id="PS50102"/>
    </source>
</evidence>
<keyword evidence="17" id="KW-1185">Reference proteome</keyword>
<keyword evidence="9" id="KW-0804">Transcription</keyword>
<dbReference type="Gene3D" id="3.30.70.330">
    <property type="match status" value="1"/>
</dbReference>
<feature type="region of interest" description="Disordered" evidence="13">
    <location>
        <begin position="927"/>
        <end position="948"/>
    </location>
</feature>
<dbReference type="PROSITE" id="PS50089">
    <property type="entry name" value="ZF_RING_2"/>
    <property type="match status" value="1"/>
</dbReference>
<feature type="compositionally biased region" description="Polar residues" evidence="13">
    <location>
        <begin position="1324"/>
        <end position="1337"/>
    </location>
</feature>
<dbReference type="InterPro" id="IPR003954">
    <property type="entry name" value="RRM_euk-type"/>
</dbReference>
<feature type="compositionally biased region" description="Low complexity" evidence="13">
    <location>
        <begin position="499"/>
        <end position="519"/>
    </location>
</feature>
<feature type="region of interest" description="Disordered" evidence="13">
    <location>
        <begin position="89"/>
        <end position="109"/>
    </location>
</feature>
<feature type="compositionally biased region" description="Low complexity" evidence="13">
    <location>
        <begin position="730"/>
        <end position="747"/>
    </location>
</feature>
<dbReference type="EMBL" id="JAUTDP010000002">
    <property type="protein sequence ID" value="KAK3401938.1"/>
    <property type="molecule type" value="Genomic_DNA"/>
</dbReference>
<evidence type="ECO:0000313" key="16">
    <source>
        <dbReference type="EMBL" id="KAK3401938.1"/>
    </source>
</evidence>
<feature type="region of interest" description="Disordered" evidence="13">
    <location>
        <begin position="730"/>
        <end position="818"/>
    </location>
</feature>
<dbReference type="SUPFAM" id="SSF54928">
    <property type="entry name" value="RNA-binding domain, RBD"/>
    <property type="match status" value="1"/>
</dbReference>
<feature type="compositionally biased region" description="Basic and acidic residues" evidence="13">
    <location>
        <begin position="92"/>
        <end position="109"/>
    </location>
</feature>
<feature type="compositionally biased region" description="Basic and acidic residues" evidence="13">
    <location>
        <begin position="477"/>
        <end position="489"/>
    </location>
</feature>
<evidence type="ECO:0000256" key="7">
    <source>
        <dbReference type="ARBA" id="ARBA00023015"/>
    </source>
</evidence>
<evidence type="ECO:0000256" key="8">
    <source>
        <dbReference type="ARBA" id="ARBA00023054"/>
    </source>
</evidence>
<dbReference type="GO" id="GO:0051254">
    <property type="term" value="P:positive regulation of RNA metabolic process"/>
    <property type="evidence" value="ECO:0007669"/>
    <property type="project" value="UniProtKB-ARBA"/>
</dbReference>
<dbReference type="Proteomes" id="UP001281003">
    <property type="component" value="Unassembled WGS sequence"/>
</dbReference>
<dbReference type="GO" id="GO:0010557">
    <property type="term" value="P:positive regulation of macromolecule biosynthetic process"/>
    <property type="evidence" value="ECO:0007669"/>
    <property type="project" value="UniProtKB-ARBA"/>
</dbReference>
<feature type="compositionally biased region" description="Low complexity" evidence="13">
    <location>
        <begin position="927"/>
        <end position="940"/>
    </location>
</feature>
<dbReference type="InterPro" id="IPR001841">
    <property type="entry name" value="Znf_RING"/>
</dbReference>
<dbReference type="InterPro" id="IPR034261">
    <property type="entry name" value="CNOT4_RRM"/>
</dbReference>
<dbReference type="InterPro" id="IPR013083">
    <property type="entry name" value="Znf_RING/FYVE/PHD"/>
</dbReference>
<feature type="compositionally biased region" description="Low complexity" evidence="13">
    <location>
        <begin position="1103"/>
        <end position="1114"/>
    </location>
</feature>
<dbReference type="GO" id="GO:0016567">
    <property type="term" value="P:protein ubiquitination"/>
    <property type="evidence" value="ECO:0007669"/>
    <property type="project" value="TreeGrafter"/>
</dbReference>
<feature type="compositionally biased region" description="Basic and acidic residues" evidence="13">
    <location>
        <begin position="1313"/>
        <end position="1323"/>
    </location>
</feature>
<keyword evidence="5" id="KW-0862">Zinc</keyword>
<sequence>MAPLPQDSFVDDEEETCPLCIEEFDLSDRNFKPCPCGYQICQFCFNNIRNNMNGLCPACRRPYDDKTIQWKVVTQEEVAEFRANIAKNQKRRAAEQRQKEAQKREAEKENRKNLVGVRVIQKNLVYVTGLTPVCREDELLKTLRQPQFFGQYGNIQKISISNRKNQDGENQSLGIYVTFEKKEDANKCIAAVNGSQNGDRVLRAQLGTTKYCSAWLRHEVCTNRQCMFLHELGDEEDSYSRQDLSSINGIKTQRPLPVGGASRSASRQTGHPSPAPSNAQPMIRSSSKEESENGDGPALPSSATWARNPQVRSRRGSHATSGAAPSPAISNILPATSESNREAVEDFPPIESTVHHPPPPPQKTKSEKSPKSAPKPAPKSAPPPPAAAAPAEAAAPAPAPAPAPAAAPTPAPVTAPVAAPAPPKTETFAKSAFEKVKGASQDTLAKLLKSLNGCSLAWPKLPEDYNEANYPPLFDVRGGEKRRALRDDVTTGVAESHEGSAAATEPAEPEPESSGSLALGGEPEDRDPGRDFGGRGGSQPPIQRANNDGLFGSAIGSGFSQGSTNLASIGSRTMTPQQPAFMRPQATGYDHLPPGIASQANLFQGQGHNRQGSRFSFANEGQTASATSVKLAANPRVMAQQASMMPSSFHTQPNTQFYASSMPGPPPGLKSTSTPPSMFGQHGFGSAFGNTTKDTNEILQLLNRGRGAGSQVHDAGKREFLFPSISPMYPPSTSSTPAPAPSLASLYGSQPGAFQDLGSKQKKKGKKHRHANTSSSGGSGLVDLADPSILQARMQSQQHMQQQSNAGLGQVFGGQSQDDDLPSFEEVTTSVDALVSDEPITTIRQPPGAFDNFGRMGTPIVAPPPGLGMPISHPSPANSHSSLRTGTQTPPVAVPVVPTKTNTAASTAPPTSTPATATASSAAVSTAPSTFSTPTTAPSPLVTKNAGKKADKGLRQCPFCSTDLPLAKDGKTINVSEAEKHIDSCEKEKKATEAKKNSKESIQALAAESGLSKDIATAKAKAPKVLADEDFPALNSPKVQAAATTPVPSTKTTAEKEKAEKEKAAEKEKPAPVLVIPAVAPAISKPEPRPADKKPTAPVLNIAAATKVAQVKTVESSSATTEKSAHDRDSAFPALPTPTTASVASPLARTAKTLRLVSTPKTETPSTPANAAATSVVGSAARSVASFSVRPETPASEMISDSASIVSASVSASRTSSPPPSKIGSAPVRTTTKSQQRKARKEQLKKETAAVAAQPVKSDPNEEIGPIIGRKKKQKKEKEKPSPATNTNTTPTVSRPETPAQKEKETPPPPPPKEVKEVKEESSTYRSTANETTTLTDDASPIKTRGVKETPKSDAVSTTPRTLPTPASIFQDLQKSGLVPEKIDDLPLFKPTSTGFEKSRNDHSNAAARENAARNAMTPTKSIVTDEDQAALLAGHPVRKMIDGVRILLTPNGDCIRNLTEEEEDRFLELQARIAETASSPAAFVSSRHEAGGGFSLIKGRAVPNGPPGYFPQAPGQYPTDPVNKIQREEAIYYINQYVLPRLNLNARDMSFPKAMSNWHPDQRGGNPAAAAGLSSLAPWMYGAGSPASPHDTDTVAPEISYPAPVSAFADAHGSYLDMPPSPSPSALDDPMGHKGAGLNIGGAPGPFGNVPLMSLEDAESALSAARKEGDKIEKHFNQTIRKNKRLLMAVGSNQPVSVGGGANGAGGGGGGGAH</sequence>
<dbReference type="InterPro" id="IPR039515">
    <property type="entry name" value="NOT4_mRING-HC-C4C4"/>
</dbReference>
<dbReference type="PANTHER" id="PTHR12603">
    <property type="entry name" value="CCR4-NOT TRANSCRIPTION COMPLEX RELATED"/>
    <property type="match status" value="1"/>
</dbReference>
<feature type="domain" description="RING-type" evidence="14">
    <location>
        <begin position="17"/>
        <end position="60"/>
    </location>
</feature>
<evidence type="ECO:0000256" key="3">
    <source>
        <dbReference type="ARBA" id="ARBA00022723"/>
    </source>
</evidence>
<evidence type="ECO:0000256" key="6">
    <source>
        <dbReference type="ARBA" id="ARBA00022884"/>
    </source>
</evidence>
<dbReference type="CDD" id="cd16618">
    <property type="entry name" value="mRING-HC-C4C4_CNOT4"/>
    <property type="match status" value="1"/>
</dbReference>
<dbReference type="PROSITE" id="PS50102">
    <property type="entry name" value="RRM"/>
    <property type="match status" value="1"/>
</dbReference>
<keyword evidence="6 12" id="KW-0694">RNA-binding</keyword>
<feature type="compositionally biased region" description="Pro residues" evidence="13">
    <location>
        <begin position="397"/>
        <end position="423"/>
    </location>
</feature>
<dbReference type="GO" id="GO:0008270">
    <property type="term" value="F:zinc ion binding"/>
    <property type="evidence" value="ECO:0007669"/>
    <property type="project" value="UniProtKB-KW"/>
</dbReference>
<dbReference type="Pfam" id="PF14570">
    <property type="entry name" value="zf-RING_4"/>
    <property type="match status" value="1"/>
</dbReference>
<keyword evidence="3" id="KW-0479">Metal-binding</keyword>
<reference evidence="16" key="1">
    <citation type="journal article" date="2023" name="Mol. Phylogenet. Evol.">
        <title>Genome-scale phylogeny and comparative genomics of the fungal order Sordariales.</title>
        <authorList>
            <person name="Hensen N."/>
            <person name="Bonometti L."/>
            <person name="Westerberg I."/>
            <person name="Brannstrom I.O."/>
            <person name="Guillou S."/>
            <person name="Cros-Aarteil S."/>
            <person name="Calhoun S."/>
            <person name="Haridas S."/>
            <person name="Kuo A."/>
            <person name="Mondo S."/>
            <person name="Pangilinan J."/>
            <person name="Riley R."/>
            <person name="LaButti K."/>
            <person name="Andreopoulos B."/>
            <person name="Lipzen A."/>
            <person name="Chen C."/>
            <person name="Yan M."/>
            <person name="Daum C."/>
            <person name="Ng V."/>
            <person name="Clum A."/>
            <person name="Steindorff A."/>
            <person name="Ohm R.A."/>
            <person name="Martin F."/>
            <person name="Silar P."/>
            <person name="Natvig D.O."/>
            <person name="Lalanne C."/>
            <person name="Gautier V."/>
            <person name="Ament-Velasquez S.L."/>
            <person name="Kruys A."/>
            <person name="Hutchinson M.I."/>
            <person name="Powell A.J."/>
            <person name="Barry K."/>
            <person name="Miller A.N."/>
            <person name="Grigoriev I.V."/>
            <person name="Debuchy R."/>
            <person name="Gladieux P."/>
            <person name="Hiltunen Thoren M."/>
            <person name="Johannesson H."/>
        </authorList>
    </citation>
    <scope>NUCLEOTIDE SEQUENCE</scope>
    <source>
        <strain evidence="16">FGSC 1904</strain>
    </source>
</reference>
<dbReference type="SMART" id="SM00360">
    <property type="entry name" value="RRM"/>
    <property type="match status" value="1"/>
</dbReference>
<keyword evidence="8" id="KW-0175">Coiled coil</keyword>
<feature type="compositionally biased region" description="Polar residues" evidence="13">
    <location>
        <begin position="241"/>
        <end position="251"/>
    </location>
</feature>
<feature type="region of interest" description="Disordered" evidence="13">
    <location>
        <begin position="1696"/>
        <end position="1715"/>
    </location>
</feature>
<keyword evidence="2" id="KW-0678">Repressor</keyword>
<feature type="compositionally biased region" description="Low complexity" evidence="13">
    <location>
        <begin position="1071"/>
        <end position="1083"/>
    </location>
</feature>
<feature type="region of interest" description="Disordered" evidence="13">
    <location>
        <begin position="1037"/>
        <end position="1368"/>
    </location>
</feature>
<feature type="compositionally biased region" description="Basic and acidic residues" evidence="13">
    <location>
        <begin position="1053"/>
        <end position="1070"/>
    </location>
</feature>
<feature type="compositionally biased region" description="Low complexity" evidence="13">
    <location>
        <begin position="1200"/>
        <end position="1216"/>
    </location>
</feature>
<keyword evidence="10" id="KW-0539">Nucleus</keyword>
<accession>A0AAE0PKY6</accession>
<dbReference type="SMART" id="SM00361">
    <property type="entry name" value="RRM_1"/>
    <property type="match status" value="1"/>
</dbReference>
<keyword evidence="4 11" id="KW-0863">Zinc-finger</keyword>
<feature type="compositionally biased region" description="Gly residues" evidence="13">
    <location>
        <begin position="1699"/>
        <end position="1715"/>
    </location>
</feature>
<feature type="compositionally biased region" description="Basic and acidic residues" evidence="13">
    <location>
        <begin position="1086"/>
        <end position="1095"/>
    </location>
</feature>
<dbReference type="GO" id="GO:0003723">
    <property type="term" value="F:RNA binding"/>
    <property type="evidence" value="ECO:0007669"/>
    <property type="project" value="UniProtKB-UniRule"/>
</dbReference>
<dbReference type="FunFam" id="3.30.40.10:FF:000006">
    <property type="entry name" value="CCR4-NOT transcription complex subunit 4"/>
    <property type="match status" value="1"/>
</dbReference>
<evidence type="ECO:0000259" key="14">
    <source>
        <dbReference type="PROSITE" id="PS50089"/>
    </source>
</evidence>
<evidence type="ECO:0000256" key="9">
    <source>
        <dbReference type="ARBA" id="ARBA00023163"/>
    </source>
</evidence>
<comment type="subcellular location">
    <subcellularLocation>
        <location evidence="1">Nucleus</location>
    </subcellularLocation>
</comment>
<dbReference type="Gene3D" id="3.30.40.10">
    <property type="entry name" value="Zinc/RING finger domain, C3HC4 (zinc finger)"/>
    <property type="match status" value="1"/>
</dbReference>
<feature type="compositionally biased region" description="Low complexity" evidence="13">
    <location>
        <begin position="1162"/>
        <end position="1189"/>
    </location>
</feature>
<dbReference type="GO" id="GO:0030015">
    <property type="term" value="C:CCR4-NOT core complex"/>
    <property type="evidence" value="ECO:0007669"/>
    <property type="project" value="UniProtKB-ARBA"/>
</dbReference>
<evidence type="ECO:0000256" key="11">
    <source>
        <dbReference type="PROSITE-ProRule" id="PRU00175"/>
    </source>
</evidence>
<dbReference type="Pfam" id="PF00076">
    <property type="entry name" value="RRM_1"/>
    <property type="match status" value="1"/>
</dbReference>
<evidence type="ECO:0000256" key="10">
    <source>
        <dbReference type="ARBA" id="ARBA00023242"/>
    </source>
</evidence>
<feature type="compositionally biased region" description="Pro residues" evidence="13">
    <location>
        <begin position="373"/>
        <end position="387"/>
    </location>
</feature>
<dbReference type="SUPFAM" id="SSF57850">
    <property type="entry name" value="RING/U-box"/>
    <property type="match status" value="1"/>
</dbReference>
<gene>
    <name evidence="16" type="ORF">B0T20DRAFT_431300</name>
</gene>
<dbReference type="GO" id="GO:0061630">
    <property type="term" value="F:ubiquitin protein ligase activity"/>
    <property type="evidence" value="ECO:0007669"/>
    <property type="project" value="UniProtKB-ARBA"/>
</dbReference>
<evidence type="ECO:0000256" key="13">
    <source>
        <dbReference type="SAM" id="MobiDB-lite"/>
    </source>
</evidence>
<dbReference type="FunFam" id="3.30.70.330:FF:000257">
    <property type="entry name" value="CCR4-NOT core complex subunit Not4"/>
    <property type="match status" value="1"/>
</dbReference>
<organism evidence="16 17">
    <name type="scientific">Sordaria brevicollis</name>
    <dbReference type="NCBI Taxonomy" id="83679"/>
    <lineage>
        <taxon>Eukaryota</taxon>
        <taxon>Fungi</taxon>
        <taxon>Dikarya</taxon>
        <taxon>Ascomycota</taxon>
        <taxon>Pezizomycotina</taxon>
        <taxon>Sordariomycetes</taxon>
        <taxon>Sordariomycetidae</taxon>
        <taxon>Sordariales</taxon>
        <taxon>Sordariaceae</taxon>
        <taxon>Sordaria</taxon>
    </lineage>
</organism>
<evidence type="ECO:0000256" key="1">
    <source>
        <dbReference type="ARBA" id="ARBA00004123"/>
    </source>
</evidence>
<feature type="compositionally biased region" description="Basic residues" evidence="13">
    <location>
        <begin position="760"/>
        <end position="771"/>
    </location>
</feature>
<dbReference type="InterPro" id="IPR035979">
    <property type="entry name" value="RBD_domain_sf"/>
</dbReference>
<evidence type="ECO:0008006" key="18">
    <source>
        <dbReference type="Google" id="ProtNLM"/>
    </source>
</evidence>
<evidence type="ECO:0000256" key="4">
    <source>
        <dbReference type="ARBA" id="ARBA00022771"/>
    </source>
</evidence>
<feature type="compositionally biased region" description="Low complexity" evidence="13">
    <location>
        <begin position="1283"/>
        <end position="1299"/>
    </location>
</feature>
<dbReference type="InterPro" id="IPR039780">
    <property type="entry name" value="Mot2"/>
</dbReference>
<feature type="region of interest" description="Disordered" evidence="13">
    <location>
        <begin position="237"/>
        <end position="423"/>
    </location>
</feature>
<evidence type="ECO:0000256" key="5">
    <source>
        <dbReference type="ARBA" id="ARBA00022833"/>
    </source>
</evidence>
<dbReference type="GO" id="GO:0005634">
    <property type="term" value="C:nucleus"/>
    <property type="evidence" value="ECO:0007669"/>
    <property type="project" value="UniProtKB-SubCell"/>
</dbReference>
<comment type="caution">
    <text evidence="16">The sequence shown here is derived from an EMBL/GenBank/DDBJ whole genome shotgun (WGS) entry which is preliminary data.</text>
</comment>